<evidence type="ECO:0000313" key="3">
    <source>
        <dbReference type="EMBL" id="QEU79619.1"/>
    </source>
</evidence>
<keyword evidence="4" id="KW-1185">Reference proteome</keyword>
<dbReference type="RefSeq" id="WP_150518636.1">
    <property type="nucleotide sequence ID" value="NZ_BMVX01000022.1"/>
</dbReference>
<accession>A0A5P2UMJ9</accession>
<feature type="signal peptide" evidence="1">
    <location>
        <begin position="1"/>
        <end position="33"/>
    </location>
</feature>
<keyword evidence="1" id="KW-0732">Signal</keyword>
<reference evidence="2" key="3">
    <citation type="submission" date="2020-09" db="EMBL/GenBank/DDBJ databases">
        <authorList>
            <person name="Sun Q."/>
            <person name="Ohkuma M."/>
        </authorList>
    </citation>
    <scope>NUCLEOTIDE SEQUENCE</scope>
    <source>
        <strain evidence="2">JCM 4834</strain>
    </source>
</reference>
<dbReference type="AlphaFoldDB" id="A0A5P2UMJ9"/>
<proteinExistence type="predicted"/>
<dbReference type="OrthoDB" id="4232827at2"/>
<reference evidence="2" key="1">
    <citation type="journal article" date="2014" name="Int. J. Syst. Evol. Microbiol.">
        <title>Complete genome sequence of Corynebacterium casei LMG S-19264T (=DSM 44701T), isolated from a smear-ripened cheese.</title>
        <authorList>
            <consortium name="US DOE Joint Genome Institute (JGI-PGF)"/>
            <person name="Walter F."/>
            <person name="Albersmeier A."/>
            <person name="Kalinowski J."/>
            <person name="Ruckert C."/>
        </authorList>
    </citation>
    <scope>NUCLEOTIDE SEQUENCE</scope>
    <source>
        <strain evidence="2">JCM 4834</strain>
    </source>
</reference>
<evidence type="ECO:0000256" key="1">
    <source>
        <dbReference type="SAM" id="SignalP"/>
    </source>
</evidence>
<dbReference type="EMBL" id="BMVX01000022">
    <property type="protein sequence ID" value="GGZ84753.1"/>
    <property type="molecule type" value="Genomic_DNA"/>
</dbReference>
<evidence type="ECO:0000313" key="4">
    <source>
        <dbReference type="Proteomes" id="UP000326831"/>
    </source>
</evidence>
<reference evidence="3 4" key="2">
    <citation type="submission" date="2017-09" db="EMBL/GenBank/DDBJ databases">
        <authorList>
            <person name="Lee N."/>
            <person name="Cho B.-K."/>
        </authorList>
    </citation>
    <scope>NUCLEOTIDE SEQUENCE [LARGE SCALE GENOMIC DNA]</scope>
    <source>
        <strain evidence="3 4">ATCC 27467</strain>
    </source>
</reference>
<gene>
    <name evidence="3" type="ORF">CP968_15935</name>
    <name evidence="2" type="ORF">GCM10010371_50720</name>
</gene>
<organism evidence="3 4">
    <name type="scientific">Streptomyces subrutilus</name>
    <dbReference type="NCBI Taxonomy" id="36818"/>
    <lineage>
        <taxon>Bacteria</taxon>
        <taxon>Bacillati</taxon>
        <taxon>Actinomycetota</taxon>
        <taxon>Actinomycetes</taxon>
        <taxon>Kitasatosporales</taxon>
        <taxon>Streptomycetaceae</taxon>
        <taxon>Streptomyces</taxon>
    </lineage>
</organism>
<feature type="chain" id="PRO_5044622820" evidence="1">
    <location>
        <begin position="34"/>
        <end position="227"/>
    </location>
</feature>
<dbReference type="EMBL" id="CP023701">
    <property type="protein sequence ID" value="QEU79619.1"/>
    <property type="molecule type" value="Genomic_DNA"/>
</dbReference>
<dbReference type="KEGG" id="ssub:CP968_15935"/>
<name>A0A5P2UMJ9_9ACTN</name>
<dbReference type="Proteomes" id="UP000634660">
    <property type="component" value="Unassembled WGS sequence"/>
</dbReference>
<protein>
    <submittedName>
        <fullName evidence="3">Uncharacterized protein</fullName>
    </submittedName>
</protein>
<evidence type="ECO:0000313" key="2">
    <source>
        <dbReference type="EMBL" id="GGZ84753.1"/>
    </source>
</evidence>
<sequence length="227" mass="23746">MRSPRRTTRLLRTAAVVAGAAAVLAVPAGAAFADSAAAPAPRPLPVAQPAQPKPGTGGYVTTVRLADGSVAKVYKIGDRHFEADILSGPTKLDTLVGRGADASYGQSNGLRVVLRPDGRVTSWMAGTPKPAAKRASAVRIAMPDGWTAKLMDGPQGARVEMFLPNGSAVDAVDLKRPTAQHDVWTYRIVQDGPRVKFVVIDGSGAGSSWVYGFDGRLIEQYRAGSAV</sequence>
<dbReference type="Proteomes" id="UP000326831">
    <property type="component" value="Chromosome"/>
</dbReference>